<keyword evidence="1" id="KW-0472">Membrane</keyword>
<protein>
    <recommendedName>
        <fullName evidence="4">4Fe-4S ferredoxin-type domain-containing protein</fullName>
    </recommendedName>
</protein>
<evidence type="ECO:0000313" key="2">
    <source>
        <dbReference type="EMBL" id="GLH99049.1"/>
    </source>
</evidence>
<comment type="caution">
    <text evidence="2">The sequence shown here is derived from an EMBL/GenBank/DDBJ whole genome shotgun (WGS) entry which is preliminary data.</text>
</comment>
<proteinExistence type="predicted"/>
<name>A0ABQ5QXX4_9ACTN</name>
<evidence type="ECO:0000313" key="3">
    <source>
        <dbReference type="Proteomes" id="UP001144280"/>
    </source>
</evidence>
<evidence type="ECO:0000256" key="1">
    <source>
        <dbReference type="SAM" id="Phobius"/>
    </source>
</evidence>
<feature type="transmembrane region" description="Helical" evidence="1">
    <location>
        <begin position="220"/>
        <end position="241"/>
    </location>
</feature>
<keyword evidence="1" id="KW-1133">Transmembrane helix</keyword>
<feature type="transmembrane region" description="Helical" evidence="1">
    <location>
        <begin position="331"/>
        <end position="351"/>
    </location>
</feature>
<accession>A0ABQ5QXX4</accession>
<keyword evidence="1" id="KW-0812">Transmembrane</keyword>
<keyword evidence="3" id="KW-1185">Reference proteome</keyword>
<dbReference type="EMBL" id="BSDI01000020">
    <property type="protein sequence ID" value="GLH99049.1"/>
    <property type="molecule type" value="Genomic_DNA"/>
</dbReference>
<feature type="transmembrane region" description="Helical" evidence="1">
    <location>
        <begin position="253"/>
        <end position="276"/>
    </location>
</feature>
<dbReference type="Proteomes" id="UP001144280">
    <property type="component" value="Unassembled WGS sequence"/>
</dbReference>
<organism evidence="2 3">
    <name type="scientific">Phytohabitans aurantiacus</name>
    <dbReference type="NCBI Taxonomy" id="3016789"/>
    <lineage>
        <taxon>Bacteria</taxon>
        <taxon>Bacillati</taxon>
        <taxon>Actinomycetota</taxon>
        <taxon>Actinomycetes</taxon>
        <taxon>Micromonosporales</taxon>
        <taxon>Micromonosporaceae</taxon>
    </lineage>
</organism>
<gene>
    <name evidence="2" type="ORF">Pa4123_43240</name>
</gene>
<evidence type="ECO:0008006" key="4">
    <source>
        <dbReference type="Google" id="ProtNLM"/>
    </source>
</evidence>
<sequence length="438" mass="48269">MPTRRPHASGFELYYRRLSRLSPAWEVCNEAILDLRAFGGISTLTLVTPVNCTPEQGERVAVCVLQSTWRHGDPLTIGTGDTTPMTLRIVSYSENLADPELRHTDAGIELSVRFDAPPRDRVGCVRVEIEATDLMMPMPERTPVNRAACGLRIRWHDGFRHRTRLVLHRSAGSITCFTKGNYAMAFPSRPAADGLRTLILYADTRMMELLYGFVRDPSTALLRSASSLVFAGLGFLAAWLMAQAVVAGTEPELAQYLAMLGGLAIPTVTAFAEIVAHDRHSLYARRRDLGFAVTLIAIVAGVAGITGAAYLSLASNFGSSEVPEHLSPLPWCFAAIGVLLLISGVVLLTAYRSGLLIPYVCDNATCANRLYLRYRRRDCYATGRIVCESCELTTCMPCPRNFWQRGLPVIDDVGRDPVERWQYRCLDGGDRAQAGDPR</sequence>
<feature type="transmembrane region" description="Helical" evidence="1">
    <location>
        <begin position="288"/>
        <end position="311"/>
    </location>
</feature>
<reference evidence="2" key="1">
    <citation type="submission" date="2022-12" db="EMBL/GenBank/DDBJ databases">
        <title>New Phytohabitans aurantiacus sp. RD004123 nov., an actinomycete isolated from soil.</title>
        <authorList>
            <person name="Triningsih D.W."/>
            <person name="Harunari E."/>
            <person name="Igarashi Y."/>
        </authorList>
    </citation>
    <scope>NUCLEOTIDE SEQUENCE</scope>
    <source>
        <strain evidence="2">RD004123</strain>
    </source>
</reference>